<keyword evidence="3" id="KW-1185">Reference proteome</keyword>
<sequence length="166" mass="19079">MPEDGVNQDIRVVQCYAYDMKDSYFQVSSAWLPVSHQSYLLPELHLQATLDPDEYTALWLILALQFVSELNNLSTAHEILPSLGKLSTQKSLTKNEEVKIIMVKHYRIGLDEKYEVTKKWSLNDLQMIDGKEADTCACPCVLCHSEYIDYVPSSAFYENDSLSKYR</sequence>
<name>A0AAD4UBD3_OVIAM</name>
<evidence type="ECO:0000313" key="2">
    <source>
        <dbReference type="EMBL" id="KAI4542916.1"/>
    </source>
</evidence>
<protein>
    <recommendedName>
        <fullName evidence="1">Exocyst complex component Sec3 PIP2-binding N-terminal domain-containing protein</fullName>
    </recommendedName>
</protein>
<evidence type="ECO:0000259" key="1">
    <source>
        <dbReference type="Pfam" id="PF15277"/>
    </source>
</evidence>
<dbReference type="AlphaFoldDB" id="A0AAD4UBD3"/>
<gene>
    <name evidence="2" type="ORF">MG293_007042</name>
</gene>
<feature type="domain" description="Exocyst complex component Sec3 PIP2-binding N-terminal" evidence="1">
    <location>
        <begin position="92"/>
        <end position="135"/>
    </location>
</feature>
<dbReference type="EMBL" id="JAKZEL010000006">
    <property type="protein sequence ID" value="KAI4542916.1"/>
    <property type="molecule type" value="Genomic_DNA"/>
</dbReference>
<evidence type="ECO:0000313" key="3">
    <source>
        <dbReference type="Proteomes" id="UP001214576"/>
    </source>
</evidence>
<comment type="caution">
    <text evidence="2">The sequence shown here is derived from an EMBL/GenBank/DDBJ whole genome shotgun (WGS) entry which is preliminary data.</text>
</comment>
<reference evidence="2" key="1">
    <citation type="submission" date="2022-03" db="EMBL/GenBank/DDBJ databases">
        <title>Genomic analyses of argali, domestic sheep and their hybrids provide insights into chromosomal evolution, heterosis and genetic basis of agronomic traits.</title>
        <authorList>
            <person name="Li M."/>
        </authorList>
    </citation>
    <scope>NUCLEOTIDE SEQUENCE</scope>
    <source>
        <strain evidence="2">CAU-MHL-2022a</strain>
        <tissue evidence="2">Skin</tissue>
    </source>
</reference>
<dbReference type="Pfam" id="PF15277">
    <property type="entry name" value="Sec3-PIP2_bind"/>
    <property type="match status" value="1"/>
</dbReference>
<proteinExistence type="predicted"/>
<dbReference type="InterPro" id="IPR028258">
    <property type="entry name" value="Sec3-PIP2_bind"/>
</dbReference>
<accession>A0AAD4UBD3</accession>
<dbReference type="Proteomes" id="UP001214576">
    <property type="component" value="Unassembled WGS sequence"/>
</dbReference>
<organism evidence="2 3">
    <name type="scientific">Ovis ammon polii</name>
    <dbReference type="NCBI Taxonomy" id="230172"/>
    <lineage>
        <taxon>Eukaryota</taxon>
        <taxon>Metazoa</taxon>
        <taxon>Chordata</taxon>
        <taxon>Craniata</taxon>
        <taxon>Vertebrata</taxon>
        <taxon>Euteleostomi</taxon>
        <taxon>Mammalia</taxon>
        <taxon>Eutheria</taxon>
        <taxon>Laurasiatheria</taxon>
        <taxon>Artiodactyla</taxon>
        <taxon>Ruminantia</taxon>
        <taxon>Pecora</taxon>
        <taxon>Bovidae</taxon>
        <taxon>Caprinae</taxon>
        <taxon>Ovis</taxon>
    </lineage>
</organism>